<evidence type="ECO:0000256" key="1">
    <source>
        <dbReference type="ARBA" id="ARBA00003531"/>
    </source>
</evidence>
<evidence type="ECO:0000256" key="12">
    <source>
        <dbReference type="ARBA" id="ARBA00048594"/>
    </source>
</evidence>
<keyword evidence="9 13" id="KW-0418">Kinase</keyword>
<evidence type="ECO:0000256" key="8">
    <source>
        <dbReference type="ARBA" id="ARBA00022741"/>
    </source>
</evidence>
<dbReference type="HAMAP" id="MF_00328">
    <property type="entry name" value="Guanylate_kinase"/>
    <property type="match status" value="1"/>
</dbReference>
<evidence type="ECO:0000256" key="3">
    <source>
        <dbReference type="ARBA" id="ARBA00005790"/>
    </source>
</evidence>
<evidence type="ECO:0000256" key="9">
    <source>
        <dbReference type="ARBA" id="ARBA00022777"/>
    </source>
</evidence>
<comment type="catalytic activity">
    <reaction evidence="12 13">
        <text>GMP + ATP = GDP + ADP</text>
        <dbReference type="Rhea" id="RHEA:20780"/>
        <dbReference type="ChEBI" id="CHEBI:30616"/>
        <dbReference type="ChEBI" id="CHEBI:58115"/>
        <dbReference type="ChEBI" id="CHEBI:58189"/>
        <dbReference type="ChEBI" id="CHEBI:456216"/>
        <dbReference type="EC" id="2.7.4.8"/>
    </reaction>
</comment>
<reference evidence="15" key="1">
    <citation type="journal article" date="2023" name="J. Hazard. Mater.">
        <title>Anaerobic biodegradation of pyrene and benzo[a]pyrene by a new sulfate-reducing Desulforamulus aquiferis strain DSA.</title>
        <authorList>
            <person name="Zhang Z."/>
            <person name="Sun J."/>
            <person name="Gong X."/>
            <person name="Wang C."/>
            <person name="Wang H."/>
        </authorList>
    </citation>
    <scope>NUCLEOTIDE SEQUENCE</scope>
    <source>
        <strain evidence="15">DSA</strain>
    </source>
</reference>
<comment type="caution">
    <text evidence="15">The sequence shown here is derived from an EMBL/GenBank/DDBJ whole genome shotgun (WGS) entry which is preliminary data.</text>
</comment>
<gene>
    <name evidence="13 15" type="primary">gmk</name>
    <name evidence="15" type="ORF">P6N53_03040</name>
</gene>
<dbReference type="Pfam" id="PF00625">
    <property type="entry name" value="Guanylate_kin"/>
    <property type="match status" value="1"/>
</dbReference>
<sequence length="200" mass="22938">MSKEGLLLVISGPSGAGKGTICQGLLKRDESICLSISCTTRQPRTGEQDGVNYFFLKKGDFEKLIEEDQLLEYAQVYDNYYGTPRSYVLDKLQRGEDVILEIDIQGAMQIKQKFPQGVLVFIVPPCLSILRERLTKRGTDSMESIEKRLHSVCEELTHTERYDYLVVNDNLEQALDQVEAIIRAEKSRPYRFDLKKFMKC</sequence>
<dbReference type="InterPro" id="IPR020590">
    <property type="entry name" value="Guanylate_kinase_CS"/>
</dbReference>
<evidence type="ECO:0000313" key="16">
    <source>
        <dbReference type="Proteomes" id="UP001172911"/>
    </source>
</evidence>
<reference evidence="15" key="2">
    <citation type="submission" date="2023-03" db="EMBL/GenBank/DDBJ databases">
        <authorList>
            <person name="Zhang Z."/>
        </authorList>
    </citation>
    <scope>NUCLEOTIDE SEQUENCE</scope>
    <source>
        <strain evidence="15">DSA</strain>
    </source>
</reference>
<keyword evidence="8 13" id="KW-0547">Nucleotide-binding</keyword>
<dbReference type="EC" id="2.7.4.8" evidence="4 13"/>
<comment type="subcellular location">
    <subcellularLocation>
        <location evidence="2 13">Cytoplasm</location>
    </subcellularLocation>
</comment>
<dbReference type="Proteomes" id="UP001172911">
    <property type="component" value="Unassembled WGS sequence"/>
</dbReference>
<dbReference type="NCBIfam" id="TIGR03263">
    <property type="entry name" value="guanyl_kin"/>
    <property type="match status" value="1"/>
</dbReference>
<organism evidence="15 16">
    <name type="scientific">Desulforamulus aquiferis</name>
    <dbReference type="NCBI Taxonomy" id="1397668"/>
    <lineage>
        <taxon>Bacteria</taxon>
        <taxon>Bacillati</taxon>
        <taxon>Bacillota</taxon>
        <taxon>Clostridia</taxon>
        <taxon>Eubacteriales</taxon>
        <taxon>Peptococcaceae</taxon>
        <taxon>Desulforamulus</taxon>
    </lineage>
</organism>
<dbReference type="CDD" id="cd00071">
    <property type="entry name" value="GMPK"/>
    <property type="match status" value="1"/>
</dbReference>
<dbReference type="GO" id="GO:0005829">
    <property type="term" value="C:cytosol"/>
    <property type="evidence" value="ECO:0007669"/>
    <property type="project" value="TreeGrafter"/>
</dbReference>
<dbReference type="PROSITE" id="PS50052">
    <property type="entry name" value="GUANYLATE_KINASE_2"/>
    <property type="match status" value="1"/>
</dbReference>
<evidence type="ECO:0000259" key="14">
    <source>
        <dbReference type="PROSITE" id="PS50052"/>
    </source>
</evidence>
<dbReference type="GO" id="GO:0005524">
    <property type="term" value="F:ATP binding"/>
    <property type="evidence" value="ECO:0007669"/>
    <property type="project" value="UniProtKB-UniRule"/>
</dbReference>
<dbReference type="EMBL" id="JARPTC010000003">
    <property type="protein sequence ID" value="MDO7786197.1"/>
    <property type="molecule type" value="Genomic_DNA"/>
</dbReference>
<evidence type="ECO:0000256" key="2">
    <source>
        <dbReference type="ARBA" id="ARBA00004496"/>
    </source>
</evidence>
<accession>A0AAW7Z967</accession>
<name>A0AAW7Z967_9FIRM</name>
<keyword evidence="16" id="KW-1185">Reference proteome</keyword>
<evidence type="ECO:0000256" key="10">
    <source>
        <dbReference type="ARBA" id="ARBA00022840"/>
    </source>
</evidence>
<evidence type="ECO:0000313" key="15">
    <source>
        <dbReference type="EMBL" id="MDO7786197.1"/>
    </source>
</evidence>
<protein>
    <recommendedName>
        <fullName evidence="5 13">Guanylate kinase</fullName>
        <ecNumber evidence="4 13">2.7.4.8</ecNumber>
    </recommendedName>
    <alternativeName>
        <fullName evidence="11 13">GMP kinase</fullName>
    </alternativeName>
</protein>
<dbReference type="InterPro" id="IPR027417">
    <property type="entry name" value="P-loop_NTPase"/>
</dbReference>
<dbReference type="SMART" id="SM00072">
    <property type="entry name" value="GuKc"/>
    <property type="match status" value="1"/>
</dbReference>
<evidence type="ECO:0000256" key="6">
    <source>
        <dbReference type="ARBA" id="ARBA00022490"/>
    </source>
</evidence>
<dbReference type="RefSeq" id="WP_304541078.1">
    <property type="nucleotide sequence ID" value="NZ_JARPTC010000003.1"/>
</dbReference>
<evidence type="ECO:0000256" key="5">
    <source>
        <dbReference type="ARBA" id="ARBA00016296"/>
    </source>
</evidence>
<comment type="function">
    <text evidence="1 13">Essential for recycling GMP and indirectly, cGMP.</text>
</comment>
<evidence type="ECO:0000256" key="11">
    <source>
        <dbReference type="ARBA" id="ARBA00030128"/>
    </source>
</evidence>
<feature type="binding site" evidence="13">
    <location>
        <begin position="12"/>
        <end position="19"/>
    </location>
    <ligand>
        <name>ATP</name>
        <dbReference type="ChEBI" id="CHEBI:30616"/>
    </ligand>
</feature>
<dbReference type="SUPFAM" id="SSF52540">
    <property type="entry name" value="P-loop containing nucleoside triphosphate hydrolases"/>
    <property type="match status" value="1"/>
</dbReference>
<dbReference type="PROSITE" id="PS00856">
    <property type="entry name" value="GUANYLATE_KINASE_1"/>
    <property type="match status" value="1"/>
</dbReference>
<dbReference type="AlphaFoldDB" id="A0AAW7Z967"/>
<dbReference type="InterPro" id="IPR008144">
    <property type="entry name" value="Guanylate_kin-like_dom"/>
</dbReference>
<dbReference type="InterPro" id="IPR017665">
    <property type="entry name" value="Guanylate_kinase"/>
</dbReference>
<dbReference type="Gene3D" id="3.40.50.300">
    <property type="entry name" value="P-loop containing nucleotide triphosphate hydrolases"/>
    <property type="match status" value="2"/>
</dbReference>
<dbReference type="InterPro" id="IPR008145">
    <property type="entry name" value="GK/Ca_channel_bsu"/>
</dbReference>
<dbReference type="PANTHER" id="PTHR23117:SF13">
    <property type="entry name" value="GUANYLATE KINASE"/>
    <property type="match status" value="1"/>
</dbReference>
<proteinExistence type="inferred from homology"/>
<evidence type="ECO:0000256" key="13">
    <source>
        <dbReference type="HAMAP-Rule" id="MF_00328"/>
    </source>
</evidence>
<keyword evidence="6 13" id="KW-0963">Cytoplasm</keyword>
<feature type="domain" description="Guanylate kinase-like" evidence="14">
    <location>
        <begin position="5"/>
        <end position="183"/>
    </location>
</feature>
<dbReference type="Gene3D" id="3.30.63.10">
    <property type="entry name" value="Guanylate Kinase phosphate binding domain"/>
    <property type="match status" value="1"/>
</dbReference>
<dbReference type="PANTHER" id="PTHR23117">
    <property type="entry name" value="GUANYLATE KINASE-RELATED"/>
    <property type="match status" value="1"/>
</dbReference>
<dbReference type="FunFam" id="3.30.63.10:FF:000005">
    <property type="entry name" value="Guanylate kinase"/>
    <property type="match status" value="1"/>
</dbReference>
<comment type="similarity">
    <text evidence="3 13">Belongs to the guanylate kinase family.</text>
</comment>
<evidence type="ECO:0000256" key="4">
    <source>
        <dbReference type="ARBA" id="ARBA00012961"/>
    </source>
</evidence>
<dbReference type="GO" id="GO:0004385">
    <property type="term" value="F:GMP kinase activity"/>
    <property type="evidence" value="ECO:0007669"/>
    <property type="project" value="UniProtKB-UniRule"/>
</dbReference>
<evidence type="ECO:0000256" key="7">
    <source>
        <dbReference type="ARBA" id="ARBA00022679"/>
    </source>
</evidence>
<keyword evidence="7 13" id="KW-0808">Transferase</keyword>
<keyword evidence="10 13" id="KW-0067">ATP-binding</keyword>